<evidence type="ECO:0000259" key="1">
    <source>
        <dbReference type="Pfam" id="PF08269"/>
    </source>
</evidence>
<dbReference type="AlphaFoldDB" id="A0A8F5VM44"/>
<reference evidence="2 3" key="1">
    <citation type="submission" date="2021-06" db="EMBL/GenBank/DDBJ databases">
        <title>Complete genome sequence of the secondary alcohol utilizing methanogen Methanospirillum hungatei strain GP1.</title>
        <authorList>
            <person name="Day L.A."/>
            <person name="Costa K.C."/>
        </authorList>
    </citation>
    <scope>NUCLEOTIDE SEQUENCE [LARGE SCALE GENOMIC DNA]</scope>
    <source>
        <strain evidence="2 3">GP1</strain>
    </source>
</reference>
<protein>
    <submittedName>
        <fullName evidence="2">Transporter substrate-binding domain-containing protein</fullName>
    </submittedName>
</protein>
<evidence type="ECO:0000313" key="3">
    <source>
        <dbReference type="Proteomes" id="UP000694228"/>
    </source>
</evidence>
<name>A0A8F5VM44_METHU</name>
<dbReference type="PANTHER" id="PTHR38834">
    <property type="entry name" value="PERIPLASMIC SUBSTRATE BINDING PROTEIN FAMILY 3"/>
    <property type="match status" value="1"/>
</dbReference>
<dbReference type="Proteomes" id="UP000694228">
    <property type="component" value="Chromosome"/>
</dbReference>
<dbReference type="EMBL" id="CP077107">
    <property type="protein sequence ID" value="QXO94646.1"/>
    <property type="molecule type" value="Genomic_DNA"/>
</dbReference>
<feature type="domain" description="Double Cache" evidence="1">
    <location>
        <begin position="309"/>
        <end position="398"/>
    </location>
</feature>
<evidence type="ECO:0000313" key="2">
    <source>
        <dbReference type="EMBL" id="QXO94646.1"/>
    </source>
</evidence>
<dbReference type="OrthoDB" id="134664at2157"/>
<dbReference type="InterPro" id="IPR013431">
    <property type="entry name" value="Delta_60_rpt"/>
</dbReference>
<sequence>MRTRNGLFFLFLFFNLISLTSIAAVPAPPDLLILTEDYAPFNYVEDNQLKGISVEILESAFHHMDMDISRDSFHLGPWAEGYETALIRNNTLLFTTARIPEREHLFTWAGPLFTDKKVLFGIAGHETHLTSSDITSYRIVAIRNDSGLQLAIDAGTSPDQVIVAETPGQAIAMVENGTADVWSYGEMAGRRMISKYAQNPGLFAPFMEIATVDEYLAFHPDTDPAFVATVNETIREMRQNRAIEGVSEYAQILYRYLPVECHEADITPQMVTDLVNLTCDAIITNTSDSITRINSGEGPFKDPVNPGLYVFVYNSKGTVVAHADDPLLVGKNFSKKADITGKLYHDEIFEGAGTYGTGWVHYVYTHPARSGIYPKKAYYRLVTGIDGDDYIVVSGRYMSCAYLWQSPGGEQDRSIEIEVMPDGKMVLCGTTNTTMQKDILLLRYLPDGKNDPAFGKNGVVRWAGGAGKDDYAFGVVYDNEGRILVAGREHNGHDADVLVLRYTYDGELDTTFGENGVFRYAGPGNGTDSARGIVVRLDGKILITGEMNSSVHKEMIAIQLLPDGKPDTTFGDDGLFVLNITGEGDRYGFGIALDAEDNAVITGGAVRPGDGNSSIVTTRLRNDGSVDESFGLNGTVFYMGEAGGPDYGNWVSVTQDGEILVTGAVADADGSYDIILLKYTNQGVPDPAFGDEGIVLYHGLGYDYAWGQDIQKDGKIIIAGTTEVHGKRYPVLLRYGPDGRPDPSFGEHGVMTFEAFGTGLLYGVHLDNEGNIYANGYITKDGKETSLFVKIHGDDT</sequence>
<accession>A0A8F5VM44</accession>
<dbReference type="Pfam" id="PF17164">
    <property type="entry name" value="DUF5122"/>
    <property type="match status" value="5"/>
</dbReference>
<organism evidence="2 3">
    <name type="scientific">Methanospirillum hungatei</name>
    <dbReference type="NCBI Taxonomy" id="2203"/>
    <lineage>
        <taxon>Archaea</taxon>
        <taxon>Methanobacteriati</taxon>
        <taxon>Methanobacteriota</taxon>
        <taxon>Stenosarchaea group</taxon>
        <taxon>Methanomicrobia</taxon>
        <taxon>Methanomicrobiales</taxon>
        <taxon>Methanospirillaceae</taxon>
        <taxon>Methanospirillum</taxon>
    </lineage>
</organism>
<gene>
    <name evidence="2" type="ORF">KSK55_15255</name>
</gene>
<dbReference type="InterPro" id="IPR004010">
    <property type="entry name" value="Double_Cache_2"/>
</dbReference>
<proteinExistence type="predicted"/>
<dbReference type="NCBIfam" id="TIGR02608">
    <property type="entry name" value="delta_60_rpt"/>
    <property type="match status" value="6"/>
</dbReference>
<dbReference type="Pfam" id="PF08269">
    <property type="entry name" value="dCache_2"/>
    <property type="match status" value="1"/>
</dbReference>
<dbReference type="PANTHER" id="PTHR38834:SF3">
    <property type="entry name" value="SOLUTE-BINDING PROTEIN FAMILY 3_N-TERMINAL DOMAIN-CONTAINING PROTEIN"/>
    <property type="match status" value="1"/>
</dbReference>